<proteinExistence type="inferred from homology"/>
<feature type="domain" description="AMP-dependent synthetase/ligase" evidence="3">
    <location>
        <begin position="46"/>
        <end position="347"/>
    </location>
</feature>
<feature type="region of interest" description="Disordered" evidence="2">
    <location>
        <begin position="1"/>
        <end position="21"/>
    </location>
</feature>
<dbReference type="GO" id="GO:0031956">
    <property type="term" value="F:medium-chain fatty acid-CoA ligase activity"/>
    <property type="evidence" value="ECO:0007669"/>
    <property type="project" value="TreeGrafter"/>
</dbReference>
<dbReference type="AlphaFoldDB" id="A0A5C3MCF4"/>
<dbReference type="SUPFAM" id="SSF56801">
    <property type="entry name" value="Acetyl-CoA synthetase-like"/>
    <property type="match status" value="1"/>
</dbReference>
<reference evidence="4 5" key="1">
    <citation type="journal article" date="2019" name="Nat. Ecol. Evol.">
        <title>Megaphylogeny resolves global patterns of mushroom evolution.</title>
        <authorList>
            <person name="Varga T."/>
            <person name="Krizsan K."/>
            <person name="Foldi C."/>
            <person name="Dima B."/>
            <person name="Sanchez-Garcia M."/>
            <person name="Sanchez-Ramirez S."/>
            <person name="Szollosi G.J."/>
            <person name="Szarkandi J.G."/>
            <person name="Papp V."/>
            <person name="Albert L."/>
            <person name="Andreopoulos W."/>
            <person name="Angelini C."/>
            <person name="Antonin V."/>
            <person name="Barry K.W."/>
            <person name="Bougher N.L."/>
            <person name="Buchanan P."/>
            <person name="Buyck B."/>
            <person name="Bense V."/>
            <person name="Catcheside P."/>
            <person name="Chovatia M."/>
            <person name="Cooper J."/>
            <person name="Damon W."/>
            <person name="Desjardin D."/>
            <person name="Finy P."/>
            <person name="Geml J."/>
            <person name="Haridas S."/>
            <person name="Hughes K."/>
            <person name="Justo A."/>
            <person name="Karasinski D."/>
            <person name="Kautmanova I."/>
            <person name="Kiss B."/>
            <person name="Kocsube S."/>
            <person name="Kotiranta H."/>
            <person name="LaButti K.M."/>
            <person name="Lechner B.E."/>
            <person name="Liimatainen K."/>
            <person name="Lipzen A."/>
            <person name="Lukacs Z."/>
            <person name="Mihaltcheva S."/>
            <person name="Morgado L.N."/>
            <person name="Niskanen T."/>
            <person name="Noordeloos M.E."/>
            <person name="Ohm R.A."/>
            <person name="Ortiz-Santana B."/>
            <person name="Ovrebo C."/>
            <person name="Racz N."/>
            <person name="Riley R."/>
            <person name="Savchenko A."/>
            <person name="Shiryaev A."/>
            <person name="Soop K."/>
            <person name="Spirin V."/>
            <person name="Szebenyi C."/>
            <person name="Tomsovsky M."/>
            <person name="Tulloss R.E."/>
            <person name="Uehling J."/>
            <person name="Grigoriev I.V."/>
            <person name="Vagvolgyi C."/>
            <person name="Papp T."/>
            <person name="Martin F.M."/>
            <person name="Miettinen O."/>
            <person name="Hibbett D.S."/>
            <person name="Nagy L.G."/>
        </authorList>
    </citation>
    <scope>NUCLEOTIDE SEQUENCE [LARGE SCALE GENOMIC DNA]</scope>
    <source>
        <strain evidence="4 5">CBS 166.37</strain>
    </source>
</reference>
<accession>A0A5C3MCF4</accession>
<gene>
    <name evidence="4" type="ORF">BDQ12DRAFT_720371</name>
</gene>
<dbReference type="GO" id="GO:0006631">
    <property type="term" value="P:fatty acid metabolic process"/>
    <property type="evidence" value="ECO:0007669"/>
    <property type="project" value="TreeGrafter"/>
</dbReference>
<dbReference type="EMBL" id="ML213594">
    <property type="protein sequence ID" value="TFK41528.1"/>
    <property type="molecule type" value="Genomic_DNA"/>
</dbReference>
<organism evidence="4 5">
    <name type="scientific">Crucibulum laeve</name>
    <dbReference type="NCBI Taxonomy" id="68775"/>
    <lineage>
        <taxon>Eukaryota</taxon>
        <taxon>Fungi</taxon>
        <taxon>Dikarya</taxon>
        <taxon>Basidiomycota</taxon>
        <taxon>Agaricomycotina</taxon>
        <taxon>Agaricomycetes</taxon>
        <taxon>Agaricomycetidae</taxon>
        <taxon>Agaricales</taxon>
        <taxon>Agaricineae</taxon>
        <taxon>Nidulariaceae</taxon>
        <taxon>Crucibulum</taxon>
    </lineage>
</organism>
<dbReference type="PANTHER" id="PTHR43201">
    <property type="entry name" value="ACYL-COA SYNTHETASE"/>
    <property type="match status" value="1"/>
</dbReference>
<sequence length="419" mass="45549">MQPLTSKLPEPKCPQGVNSKTFTPVPPNPLLTILDIYDWHHQHSSQHPFFVYPDDSSDTNTSTILWGDAVQAVYRIAHSVLASMTAGIGDERPLVGLCLTTDNLTYMLSIIGAMRTGLPVILISDCLSPATMDHIISTSGVSHIVLNKDDSRVCSLITDSISRTQQMRPDLSITTSFIPTFNDLFPGDGSKIDPPNVKPYDLDSTAFILHSSGSTAFPKLASWTYKMISVTPLWQTWYGEKDICGHIMSTPSIPMAGAVGAMQTLLTASSGLIISGFKPTSPAIVANAENTWQTMVDTKATYGLIFQPYLCAWAQDPEKVKVLSKLDGVLFAGGPLPKVFGDKLFQAGVNLFLWFGSFEDGELLGLIVDVSPAYLAENDVTTDEGAANFKEKIWPTVQRYNAIVPVPAILTKEASEMSL</sequence>
<protein>
    <recommendedName>
        <fullName evidence="3">AMP-dependent synthetase/ligase domain-containing protein</fullName>
    </recommendedName>
</protein>
<dbReference type="Proteomes" id="UP000308652">
    <property type="component" value="Unassembled WGS sequence"/>
</dbReference>
<evidence type="ECO:0000313" key="5">
    <source>
        <dbReference type="Proteomes" id="UP000308652"/>
    </source>
</evidence>
<evidence type="ECO:0000313" key="4">
    <source>
        <dbReference type="EMBL" id="TFK41528.1"/>
    </source>
</evidence>
<comment type="similarity">
    <text evidence="1">Belongs to the ATP-dependent AMP-binding enzyme family.</text>
</comment>
<dbReference type="STRING" id="68775.A0A5C3MCF4"/>
<evidence type="ECO:0000256" key="2">
    <source>
        <dbReference type="SAM" id="MobiDB-lite"/>
    </source>
</evidence>
<dbReference type="InterPro" id="IPR000873">
    <property type="entry name" value="AMP-dep_synth/lig_dom"/>
</dbReference>
<dbReference type="OrthoDB" id="429813at2759"/>
<dbReference type="InterPro" id="IPR042099">
    <property type="entry name" value="ANL_N_sf"/>
</dbReference>
<dbReference type="Pfam" id="PF00501">
    <property type="entry name" value="AMP-binding"/>
    <property type="match status" value="1"/>
</dbReference>
<dbReference type="Gene3D" id="3.40.50.12780">
    <property type="entry name" value="N-terminal domain of ligase-like"/>
    <property type="match status" value="1"/>
</dbReference>
<evidence type="ECO:0000256" key="1">
    <source>
        <dbReference type="ARBA" id="ARBA00006432"/>
    </source>
</evidence>
<name>A0A5C3MCF4_9AGAR</name>
<keyword evidence="5" id="KW-1185">Reference proteome</keyword>
<evidence type="ECO:0000259" key="3">
    <source>
        <dbReference type="Pfam" id="PF00501"/>
    </source>
</evidence>
<dbReference type="PANTHER" id="PTHR43201:SF8">
    <property type="entry name" value="ACYL-COA SYNTHETASE FAMILY MEMBER 3"/>
    <property type="match status" value="1"/>
</dbReference>